<organism evidence="4 5">
    <name type="scientific">Thermofilum adornatum 1505</name>
    <dbReference type="NCBI Taxonomy" id="697581"/>
    <lineage>
        <taxon>Archaea</taxon>
        <taxon>Thermoproteota</taxon>
        <taxon>Thermoprotei</taxon>
        <taxon>Thermofilales</taxon>
        <taxon>Thermofilaceae</taxon>
        <taxon>Thermofilum</taxon>
    </lineage>
</organism>
<gene>
    <name evidence="4" type="ORF">TCARB_1956</name>
</gene>
<dbReference type="Proteomes" id="UP000266720">
    <property type="component" value="Chromosome"/>
</dbReference>
<evidence type="ECO:0000313" key="5">
    <source>
        <dbReference type="Proteomes" id="UP000266720"/>
    </source>
</evidence>
<dbReference type="STRING" id="697581.TCARB_1956"/>
<evidence type="ECO:0000256" key="3">
    <source>
        <dbReference type="HAMAP-Rule" id="MF_01111"/>
    </source>
</evidence>
<keyword evidence="4" id="KW-0418">Kinase</keyword>
<dbReference type="InterPro" id="IPR027417">
    <property type="entry name" value="P-loop_NTPase"/>
</dbReference>
<dbReference type="InterPro" id="IPR022970">
    <property type="entry name" value="NTP_hydrolase-rel"/>
</dbReference>
<evidence type="ECO:0000256" key="1">
    <source>
        <dbReference type="ARBA" id="ARBA00022741"/>
    </source>
</evidence>
<keyword evidence="4" id="KW-0808">Transferase</keyword>
<protein>
    <recommendedName>
        <fullName evidence="3">UPF0200 protein TCARB_1956</fullName>
    </recommendedName>
</protein>
<keyword evidence="2 3" id="KW-0067">ATP-binding</keyword>
<dbReference type="SUPFAM" id="SSF52540">
    <property type="entry name" value="P-loop containing nucleoside triphosphate hydrolases"/>
    <property type="match status" value="1"/>
</dbReference>
<dbReference type="GeneID" id="25407369"/>
<sequence length="194" mass="21872">MSRSVAKTIIMVTGLPGSGKTVFSKVAETMGILVFRMGDVLREYAVEKGLDTTDETLGRLSLELRERYGRAVIAERTFEKILGTNADIVVVEGLRNVEEFFFFREKAQNTVLVAIHASPNTRYARLRERGRSDDPSRWEDFLTRDQRELNLGLGTVIALSDIILINDGKTIETFMDECRVILRKLLARSQGLST</sequence>
<accession>A0A3G1A7K8</accession>
<feature type="binding site" evidence="3">
    <location>
        <begin position="14"/>
        <end position="21"/>
    </location>
    <ligand>
        <name>ATP</name>
        <dbReference type="ChEBI" id="CHEBI:30616"/>
    </ligand>
</feature>
<dbReference type="PANTHER" id="PTHR41930:SF1">
    <property type="entry name" value="DEPHOSPHO-COA KINASE"/>
    <property type="match status" value="1"/>
</dbReference>
<dbReference type="EMBL" id="CP007493">
    <property type="protein sequence ID" value="AJB42992.1"/>
    <property type="molecule type" value="Genomic_DNA"/>
</dbReference>
<reference evidence="5" key="1">
    <citation type="book" date="2010" name="EXTREMOPHILES" publisher="0:0-0">
        <title>Complete genome sequences of ten hyperthermophilic archaea reveal their metabolic capabilities and possible ecological roles.</title>
        <editorList>
            <person name="?"/>
        </editorList>
        <authorList>
            <person name="Ravin N.V."/>
            <person name="Mardanov A.V."/>
            <person name="Bonch-Osmolovskaya E.A."/>
            <person name="Skryabin K.G."/>
        </authorList>
    </citation>
    <scope>NUCLEOTIDE SEQUENCE [LARGE SCALE GENOMIC DNA]</scope>
    <source>
        <strain evidence="5">1505</strain>
    </source>
</reference>
<dbReference type="KEGG" id="tcb:TCARB_1956"/>
<dbReference type="RefSeq" id="WP_052887295.1">
    <property type="nucleotide sequence ID" value="NZ_CP007493.1"/>
</dbReference>
<name>A0A3G1A7K8_9CREN</name>
<evidence type="ECO:0000256" key="2">
    <source>
        <dbReference type="ARBA" id="ARBA00022840"/>
    </source>
</evidence>
<evidence type="ECO:0000313" key="4">
    <source>
        <dbReference type="EMBL" id="AJB42992.1"/>
    </source>
</evidence>
<proteinExistence type="inferred from homology"/>
<dbReference type="GO" id="GO:0005524">
    <property type="term" value="F:ATP binding"/>
    <property type="evidence" value="ECO:0007669"/>
    <property type="project" value="UniProtKB-UniRule"/>
</dbReference>
<dbReference type="AlphaFoldDB" id="A0A3G1A7K8"/>
<comment type="similarity">
    <text evidence="3">Belongs to the UPF0200 family.</text>
</comment>
<dbReference type="Gene3D" id="3.40.50.300">
    <property type="entry name" value="P-loop containing nucleotide triphosphate hydrolases"/>
    <property type="match status" value="1"/>
</dbReference>
<dbReference type="Pfam" id="PF13238">
    <property type="entry name" value="AAA_18"/>
    <property type="match status" value="1"/>
</dbReference>
<keyword evidence="1 3" id="KW-0547">Nucleotide-binding</keyword>
<dbReference type="GO" id="GO:0016301">
    <property type="term" value="F:kinase activity"/>
    <property type="evidence" value="ECO:0007669"/>
    <property type="project" value="UniProtKB-KW"/>
</dbReference>
<dbReference type="PANTHER" id="PTHR41930">
    <property type="entry name" value="UPF0200 PROTEIN MJ1399"/>
    <property type="match status" value="1"/>
</dbReference>
<dbReference type="HAMAP" id="MF_01111">
    <property type="entry name" value="UPF0200"/>
    <property type="match status" value="1"/>
</dbReference>